<dbReference type="GO" id="GO:0016020">
    <property type="term" value="C:membrane"/>
    <property type="evidence" value="ECO:0007669"/>
    <property type="project" value="UniProtKB-SubCell"/>
</dbReference>
<dbReference type="AlphaFoldDB" id="A0A841YEQ7"/>
<reference evidence="6 7" key="1">
    <citation type="submission" date="2020-03" db="EMBL/GenBank/DDBJ databases">
        <title>Soil Listeria distribution.</title>
        <authorList>
            <person name="Liao J."/>
            <person name="Wiedmann M."/>
        </authorList>
    </citation>
    <scope>NUCLEOTIDE SEQUENCE [LARGE SCALE GENOMIC DNA]</scope>
    <source>
        <strain evidence="6 7">FSL L7-1645</strain>
    </source>
</reference>
<dbReference type="InterPro" id="IPR006479">
    <property type="entry name" value="Holin"/>
</dbReference>
<name>A0A841YEQ7_9LIST</name>
<dbReference type="Pfam" id="PF04688">
    <property type="entry name" value="Holin_SPP1"/>
    <property type="match status" value="1"/>
</dbReference>
<sequence length="91" mass="10308">MKKIINGLKRANVATLARSFFLLLAFVNQGLALFHMSPIQLAVDETTLANSLTTLFTIWASITAWWKNNSFTRKAVKADEVLKLEKRKVDK</sequence>
<comment type="subcellular location">
    <subcellularLocation>
        <location evidence="1">Membrane</location>
    </subcellularLocation>
</comment>
<gene>
    <name evidence="6" type="ORF">HB844_07020</name>
</gene>
<proteinExistence type="predicted"/>
<evidence type="ECO:0000256" key="3">
    <source>
        <dbReference type="ARBA" id="ARBA00022989"/>
    </source>
</evidence>
<evidence type="ECO:0000256" key="2">
    <source>
        <dbReference type="ARBA" id="ARBA00022692"/>
    </source>
</evidence>
<protein>
    <submittedName>
        <fullName evidence="6">Phage holin</fullName>
    </submittedName>
</protein>
<organism evidence="6 7">
    <name type="scientific">Listeria fleischmannii</name>
    <dbReference type="NCBI Taxonomy" id="1069827"/>
    <lineage>
        <taxon>Bacteria</taxon>
        <taxon>Bacillati</taxon>
        <taxon>Bacillota</taxon>
        <taxon>Bacilli</taxon>
        <taxon>Bacillales</taxon>
        <taxon>Listeriaceae</taxon>
        <taxon>Listeria</taxon>
    </lineage>
</organism>
<dbReference type="EMBL" id="JAARPY010000006">
    <property type="protein sequence ID" value="MBC1398618.1"/>
    <property type="molecule type" value="Genomic_DNA"/>
</dbReference>
<keyword evidence="4 5" id="KW-0472">Membrane</keyword>
<accession>A0A841YEQ7</accession>
<evidence type="ECO:0000256" key="1">
    <source>
        <dbReference type="ARBA" id="ARBA00004370"/>
    </source>
</evidence>
<dbReference type="RefSeq" id="WP_007546348.1">
    <property type="nucleotide sequence ID" value="NZ_JAARPY010000006.1"/>
</dbReference>
<comment type="caution">
    <text evidence="6">The sequence shown here is derived from an EMBL/GenBank/DDBJ whole genome shotgun (WGS) entry which is preliminary data.</text>
</comment>
<keyword evidence="2 5" id="KW-0812">Transmembrane</keyword>
<keyword evidence="3 5" id="KW-1133">Transmembrane helix</keyword>
<feature type="transmembrane region" description="Helical" evidence="5">
    <location>
        <begin position="48"/>
        <end position="66"/>
    </location>
</feature>
<evidence type="ECO:0000313" key="7">
    <source>
        <dbReference type="Proteomes" id="UP000571128"/>
    </source>
</evidence>
<dbReference type="NCBIfam" id="TIGR01592">
    <property type="entry name" value="holin_SPP1"/>
    <property type="match status" value="1"/>
</dbReference>
<evidence type="ECO:0000256" key="4">
    <source>
        <dbReference type="ARBA" id="ARBA00023136"/>
    </source>
</evidence>
<evidence type="ECO:0000256" key="5">
    <source>
        <dbReference type="SAM" id="Phobius"/>
    </source>
</evidence>
<evidence type="ECO:0000313" key="6">
    <source>
        <dbReference type="EMBL" id="MBC1398618.1"/>
    </source>
</evidence>
<dbReference type="Proteomes" id="UP000571128">
    <property type="component" value="Unassembled WGS sequence"/>
</dbReference>